<dbReference type="PANTHER" id="PTHR43317:SF1">
    <property type="entry name" value="THERMOSPERMINE SYNTHASE ACAULIS5"/>
    <property type="match status" value="1"/>
</dbReference>
<comment type="subcellular location">
    <subcellularLocation>
        <location evidence="4">Cell membrane</location>
        <topology evidence="4">Multi-pass membrane protein</topology>
    </subcellularLocation>
</comment>
<dbReference type="Proteomes" id="UP000031938">
    <property type="component" value="Unassembled WGS sequence"/>
</dbReference>
<comment type="similarity">
    <text evidence="1 4">Belongs to the spermidine/spermine synthase family.</text>
</comment>
<dbReference type="SUPFAM" id="SSF53335">
    <property type="entry name" value="S-adenosyl-L-methionine-dependent methyltransferases"/>
    <property type="match status" value="1"/>
</dbReference>
<gene>
    <name evidence="4" type="primary">speE</name>
    <name evidence="7" type="ORF">KP78_32940</name>
</gene>
<feature type="transmembrane region" description="Helical" evidence="4">
    <location>
        <begin position="147"/>
        <end position="166"/>
    </location>
</feature>
<dbReference type="InterPro" id="IPR030373">
    <property type="entry name" value="PABS_CS"/>
</dbReference>
<dbReference type="InterPro" id="IPR001045">
    <property type="entry name" value="Spermi_synthase"/>
</dbReference>
<dbReference type="PROSITE" id="PS01330">
    <property type="entry name" value="PABS_1"/>
    <property type="match status" value="1"/>
</dbReference>
<evidence type="ECO:0000256" key="3">
    <source>
        <dbReference type="ARBA" id="ARBA00023115"/>
    </source>
</evidence>
<dbReference type="GO" id="GO:0005886">
    <property type="term" value="C:plasma membrane"/>
    <property type="evidence" value="ECO:0007669"/>
    <property type="project" value="UniProtKB-SubCell"/>
</dbReference>
<evidence type="ECO:0000259" key="6">
    <source>
        <dbReference type="PROSITE" id="PS51006"/>
    </source>
</evidence>
<dbReference type="NCBIfam" id="NF002956">
    <property type="entry name" value="PRK03612.1"/>
    <property type="match status" value="1"/>
</dbReference>
<dbReference type="EMBL" id="JXRP01000019">
    <property type="protein sequence ID" value="KIL44330.1"/>
    <property type="molecule type" value="Genomic_DNA"/>
</dbReference>
<evidence type="ECO:0000256" key="4">
    <source>
        <dbReference type="HAMAP-Rule" id="MF_00198"/>
    </source>
</evidence>
<accession>A0A0C2R1Z1</accession>
<dbReference type="AlphaFoldDB" id="A0A0C2R1Z1"/>
<dbReference type="FunFam" id="3.40.50.150:FF:000088">
    <property type="entry name" value="Polyamine aminopropyltransferase"/>
    <property type="match status" value="1"/>
</dbReference>
<dbReference type="Gene3D" id="3.40.50.150">
    <property type="entry name" value="Vaccinia Virus protein VP39"/>
    <property type="match status" value="1"/>
</dbReference>
<comment type="caution">
    <text evidence="4">Lacks conserved residue(s) required for the propagation of feature annotation.</text>
</comment>
<feature type="transmembrane region" description="Helical" evidence="4">
    <location>
        <begin position="21"/>
        <end position="41"/>
    </location>
</feature>
<feature type="binding site" evidence="4">
    <location>
        <begin position="355"/>
        <end position="356"/>
    </location>
    <ligand>
        <name>S-methyl-5'-thioadenosine</name>
        <dbReference type="ChEBI" id="CHEBI:17509"/>
    </ligand>
</feature>
<feature type="domain" description="PABS" evidence="6">
    <location>
        <begin position="208"/>
        <end position="452"/>
    </location>
</feature>
<feature type="binding site" evidence="4">
    <location>
        <position position="247"/>
    </location>
    <ligand>
        <name>S-methyl-5'-thioadenosine</name>
        <dbReference type="ChEBI" id="CHEBI:17509"/>
    </ligand>
</feature>
<proteinExistence type="inferred from homology"/>
<protein>
    <recommendedName>
        <fullName evidence="4">Polyamine aminopropyltransferase</fullName>
    </recommendedName>
    <alternativeName>
        <fullName evidence="4">Putrescine aminopropyltransferase</fullName>
        <shortName evidence="4">PAPT</shortName>
    </alternativeName>
    <alternativeName>
        <fullName evidence="4">Spermidine synthase</fullName>
        <shortName evidence="4">SPDS</shortName>
        <shortName evidence="4">SPDSY</shortName>
        <ecNumber evidence="4">2.5.1.16</ecNumber>
    </alternativeName>
</protein>
<keyword evidence="4" id="KW-0812">Transmembrane</keyword>
<keyword evidence="4" id="KW-0745">Spermidine biosynthesis</keyword>
<comment type="pathway">
    <text evidence="4">Amine and polyamine biosynthesis; spermidine biosynthesis; spermidine from putrescine: step 1/1.</text>
</comment>
<dbReference type="EC" id="2.5.1.16" evidence="4"/>
<feature type="transmembrane region" description="Helical" evidence="4">
    <location>
        <begin position="172"/>
        <end position="194"/>
    </location>
</feature>
<dbReference type="OrthoDB" id="9793120at2"/>
<dbReference type="GO" id="GO:0004766">
    <property type="term" value="F:spermidine synthase activity"/>
    <property type="evidence" value="ECO:0007669"/>
    <property type="project" value="UniProtKB-UniRule"/>
</dbReference>
<comment type="subunit">
    <text evidence="4">Homodimer or homotetramer.</text>
</comment>
<evidence type="ECO:0000256" key="2">
    <source>
        <dbReference type="ARBA" id="ARBA00022679"/>
    </source>
</evidence>
<evidence type="ECO:0000313" key="8">
    <source>
        <dbReference type="Proteomes" id="UP000031938"/>
    </source>
</evidence>
<dbReference type="PROSITE" id="PS51006">
    <property type="entry name" value="PABS_2"/>
    <property type="match status" value="1"/>
</dbReference>
<keyword evidence="4" id="KW-1003">Cell membrane</keyword>
<keyword evidence="8" id="KW-1185">Reference proteome</keyword>
<feature type="active site" description="Proton acceptor" evidence="4 5">
    <location>
        <position position="373"/>
    </location>
</feature>
<name>A0A0C2R1Z1_9BACL</name>
<comment type="catalytic activity">
    <reaction evidence="4">
        <text>S-adenosyl 3-(methylsulfanyl)propylamine + putrescine = S-methyl-5'-thioadenosine + spermidine + H(+)</text>
        <dbReference type="Rhea" id="RHEA:12721"/>
        <dbReference type="ChEBI" id="CHEBI:15378"/>
        <dbReference type="ChEBI" id="CHEBI:17509"/>
        <dbReference type="ChEBI" id="CHEBI:57443"/>
        <dbReference type="ChEBI" id="CHEBI:57834"/>
        <dbReference type="ChEBI" id="CHEBI:326268"/>
        <dbReference type="EC" id="2.5.1.16"/>
    </reaction>
</comment>
<dbReference type="RefSeq" id="WP_041090214.1">
    <property type="nucleotide sequence ID" value="NZ_JXRP01000019.1"/>
</dbReference>
<dbReference type="STRING" id="889306.KP78_32940"/>
<sequence>MKNLTDLGTNQSKAIYWASGIVSICGIIFEVLFGAAGSYILGDGVKQYTLTISLFLTGMGIGASISEHVTKNLILSFIWIEYVIGLIGGFSIFLFFGVTAFLPEGTDSIFLYSITLLVGGLTGLELPILIRKANEIGVTLRKSTARVLFSDYAGGLIGGLLFVFWLRPEFGLVKTAFIVALVNVAVAIWILYYFKKEIAHFRLHLIAGGMFFLTLLSGVFWGDEVAFTFEQRLYRDPIIHHEQTEYQQIILTKEQGDVRLFLDGQLQMSSSDEYRYHEMLVHPSIGSTETPNHVLVLGGGDGFALRELWKYDEVKQVDLVDLDPAVVDLAKTNYDIVQLNEQSFLDPRVTVHHQDAFRFIENSDELYDVVLVDFPDPNNESLNKLYTLQFYQLLRNHLRPGGTIMIQATSPTFAPKVYWTIDYTVRQAGLHTENFHIDVPSFGNWGFIMAKREAISGDIENVDLTVETKFLTQELLPGLTFFGKDIDQDITDDNGKTFEYQANTLMHPILLQLYDEAWKNY</sequence>
<reference evidence="7 8" key="1">
    <citation type="submission" date="2015-01" db="EMBL/GenBank/DDBJ databases">
        <title>Genome sequencing of Jeotgalibacillus soli.</title>
        <authorList>
            <person name="Goh K.M."/>
            <person name="Chan K.-G."/>
            <person name="Yaakop A.S."/>
            <person name="Ee R."/>
            <person name="Gan H.M."/>
            <person name="Chan C.S."/>
        </authorList>
    </citation>
    <scope>NUCLEOTIDE SEQUENCE [LARGE SCALE GENOMIC DNA]</scope>
    <source>
        <strain evidence="7 8">P9</strain>
    </source>
</reference>
<feature type="transmembrane region" description="Helical" evidence="4">
    <location>
        <begin position="77"/>
        <end position="103"/>
    </location>
</feature>
<organism evidence="7 8">
    <name type="scientific">Jeotgalibacillus soli</name>
    <dbReference type="NCBI Taxonomy" id="889306"/>
    <lineage>
        <taxon>Bacteria</taxon>
        <taxon>Bacillati</taxon>
        <taxon>Bacillota</taxon>
        <taxon>Bacilli</taxon>
        <taxon>Bacillales</taxon>
        <taxon>Caryophanaceae</taxon>
        <taxon>Jeotgalibacillus</taxon>
    </lineage>
</organism>
<keyword evidence="4" id="KW-1133">Transmembrane helix</keyword>
<dbReference type="InterPro" id="IPR029063">
    <property type="entry name" value="SAM-dependent_MTases_sf"/>
</dbReference>
<dbReference type="InterPro" id="IPR030374">
    <property type="entry name" value="PABS"/>
</dbReference>
<dbReference type="HAMAP" id="MF_00198">
    <property type="entry name" value="Spermidine_synth"/>
    <property type="match status" value="1"/>
</dbReference>
<keyword evidence="4" id="KW-0472">Membrane</keyword>
<evidence type="ECO:0000256" key="5">
    <source>
        <dbReference type="PROSITE-ProRule" id="PRU00354"/>
    </source>
</evidence>
<keyword evidence="3 4" id="KW-0620">Polyamine biosynthesis</keyword>
<dbReference type="GO" id="GO:0008295">
    <property type="term" value="P:spermidine biosynthetic process"/>
    <property type="evidence" value="ECO:0007669"/>
    <property type="project" value="UniProtKB-UniRule"/>
</dbReference>
<evidence type="ECO:0000313" key="7">
    <source>
        <dbReference type="EMBL" id="KIL44330.1"/>
    </source>
</evidence>
<keyword evidence="2 4" id="KW-0808">Transferase</keyword>
<feature type="transmembrane region" description="Helical" evidence="4">
    <location>
        <begin position="47"/>
        <end position="65"/>
    </location>
</feature>
<feature type="transmembrane region" description="Helical" evidence="4">
    <location>
        <begin position="109"/>
        <end position="126"/>
    </location>
</feature>
<dbReference type="PANTHER" id="PTHR43317">
    <property type="entry name" value="THERMOSPERMINE SYNTHASE ACAULIS5"/>
    <property type="match status" value="1"/>
</dbReference>
<dbReference type="PATRIC" id="fig|889306.3.peg.3309"/>
<feature type="transmembrane region" description="Helical" evidence="4">
    <location>
        <begin position="201"/>
        <end position="222"/>
    </location>
</feature>
<dbReference type="GO" id="GO:0010487">
    <property type="term" value="F:thermospermine synthase activity"/>
    <property type="evidence" value="ECO:0007669"/>
    <property type="project" value="UniProtKB-ARBA"/>
</dbReference>
<comment type="function">
    <text evidence="4">Catalyzes the irreversible transfer of a propylamine group from the amino donor S-adenosylmethioninamine (decarboxy-AdoMet) to putrescine (1,4-diaminobutane) to yield spermidine.</text>
</comment>
<evidence type="ECO:0000256" key="1">
    <source>
        <dbReference type="ARBA" id="ARBA00007867"/>
    </source>
</evidence>
<dbReference type="CDD" id="cd02440">
    <property type="entry name" value="AdoMet_MTases"/>
    <property type="match status" value="1"/>
</dbReference>
<dbReference type="Pfam" id="PF01564">
    <property type="entry name" value="Spermine_synth"/>
    <property type="match status" value="1"/>
</dbReference>
<feature type="binding site" evidence="4">
    <location>
        <position position="277"/>
    </location>
    <ligand>
        <name>spermidine</name>
        <dbReference type="ChEBI" id="CHEBI:57834"/>
    </ligand>
</feature>
<feature type="binding site" evidence="4">
    <location>
        <position position="301"/>
    </location>
    <ligand>
        <name>spermidine</name>
        <dbReference type="ChEBI" id="CHEBI:57834"/>
    </ligand>
</feature>
<dbReference type="UniPathway" id="UPA00248">
    <property type="reaction ID" value="UER00314"/>
</dbReference>
<feature type="binding site" evidence="4">
    <location>
        <position position="321"/>
    </location>
    <ligand>
        <name>S-methyl-5'-thioadenosine</name>
        <dbReference type="ChEBI" id="CHEBI:17509"/>
    </ligand>
</feature>
<comment type="caution">
    <text evidence="7">The sequence shown here is derived from an EMBL/GenBank/DDBJ whole genome shotgun (WGS) entry which is preliminary data.</text>
</comment>